<protein>
    <submittedName>
        <fullName evidence="1">Outer membrane usher protein</fullName>
    </submittedName>
</protein>
<name>E0ADE5_ECOLX</name>
<dbReference type="AlphaFoldDB" id="E0ADE5"/>
<sequence>KCQCTISCWLTPFTKLMYRLVLLNFDLYSTSSSGDLLVEIKIAEYCPHSYQVPFSSAPLRHRPGRN</sequence>
<accession>E0ADE5</accession>
<dbReference type="EMBL" id="HM625744">
    <property type="protein sequence ID" value="ADK89122.1"/>
    <property type="molecule type" value="Genomic_DNA"/>
</dbReference>
<evidence type="ECO:0000313" key="1">
    <source>
        <dbReference type="EMBL" id="ADK89122.1"/>
    </source>
</evidence>
<feature type="non-terminal residue" evidence="1">
    <location>
        <position position="1"/>
    </location>
</feature>
<organism evidence="1">
    <name type="scientific">Escherichia coli</name>
    <dbReference type="NCBI Taxonomy" id="562"/>
    <lineage>
        <taxon>Bacteria</taxon>
        <taxon>Pseudomonadati</taxon>
        <taxon>Pseudomonadota</taxon>
        <taxon>Gammaproteobacteria</taxon>
        <taxon>Enterobacterales</taxon>
        <taxon>Enterobacteriaceae</taxon>
        <taxon>Escherichia</taxon>
    </lineage>
</organism>
<proteinExistence type="predicted"/>
<reference evidence="1" key="1">
    <citation type="submission" date="2010-06" db="EMBL/GenBank/DDBJ databases">
        <authorList>
            <person name="Tripathi M.K."/>
            <person name="Kumar M."/>
            <person name="Asthana R.K."/>
        </authorList>
    </citation>
    <scope>NUCLEOTIDE SEQUENCE</scope>
    <source>
        <strain evidence="1">DH5alpha</strain>
    </source>
</reference>